<reference evidence="4" key="1">
    <citation type="journal article" date="2013" name="Ind. Biotechnol.">
        <title>Comparative genomics analysis of Trichoderma reesei strains.</title>
        <authorList>
            <person name="Koike H."/>
            <person name="Aerts A."/>
            <person name="LaButti K."/>
            <person name="Grigoriev I.V."/>
            <person name="Baker S.E."/>
        </authorList>
    </citation>
    <scope>NUCLEOTIDE SEQUENCE [LARGE SCALE GENOMIC DNA]</scope>
    <source>
        <strain evidence="4">ATCC 56765 / BCRC 32924 / NRRL 11460 / Rut C-30</strain>
    </source>
</reference>
<name>A0A024SL52_HYPJR</name>
<gene>
    <name evidence="3" type="ORF">M419DRAFT_106945</name>
</gene>
<evidence type="ECO:0000313" key="3">
    <source>
        <dbReference type="EMBL" id="ETS05314.1"/>
    </source>
</evidence>
<dbReference type="AlphaFoldDB" id="A0A024SL52"/>
<evidence type="ECO:0008006" key="5">
    <source>
        <dbReference type="Google" id="ProtNLM"/>
    </source>
</evidence>
<sequence>MARSLALLAFSSAVLAAQTTTVKLLLPFADPQPLVASVVAADSSATTYAVGCPPGTDSDECGFAESQTITQGPSTYAFTMAYSGDEGSYTEIAHCKLSSAVDVASCSASVSQDDGNGNTMATASVGTVTFLDLQLPVTVTAGLDKLQAAPGATATDSSAPTGTGTGTGSSAASQTTAASGAAPTTLARQTTTTGTQTGTHTGTQTTSSTAGPTTTNAAGVLNARNGLLVGVAAIIGSAMML</sequence>
<dbReference type="KEGG" id="trr:M419DRAFT_106945"/>
<accession>A0A024SL52</accession>
<feature type="region of interest" description="Disordered" evidence="1">
    <location>
        <begin position="150"/>
        <end position="213"/>
    </location>
</feature>
<organism evidence="3 4">
    <name type="scientific">Hypocrea jecorina (strain ATCC 56765 / BCRC 32924 / NRRL 11460 / Rut C-30)</name>
    <name type="common">Trichoderma reesei</name>
    <dbReference type="NCBI Taxonomy" id="1344414"/>
    <lineage>
        <taxon>Eukaryota</taxon>
        <taxon>Fungi</taxon>
        <taxon>Dikarya</taxon>
        <taxon>Ascomycota</taxon>
        <taxon>Pezizomycotina</taxon>
        <taxon>Sordariomycetes</taxon>
        <taxon>Hypocreomycetidae</taxon>
        <taxon>Hypocreales</taxon>
        <taxon>Hypocreaceae</taxon>
        <taxon>Trichoderma</taxon>
    </lineage>
</organism>
<dbReference type="PANTHER" id="PTHR40640:SF1">
    <property type="entry name" value="ANCHORED GLYCOPROTEIN, PUTATIVE (AFU_ORTHOLOGUE AFUA_8G04860)-RELATED"/>
    <property type="match status" value="1"/>
</dbReference>
<dbReference type="OrthoDB" id="4991875at2759"/>
<evidence type="ECO:0000256" key="2">
    <source>
        <dbReference type="SAM" id="SignalP"/>
    </source>
</evidence>
<keyword evidence="2" id="KW-0732">Signal</keyword>
<dbReference type="HOGENOM" id="CLU_074173_1_0_1"/>
<feature type="signal peptide" evidence="2">
    <location>
        <begin position="1"/>
        <end position="16"/>
    </location>
</feature>
<evidence type="ECO:0000313" key="4">
    <source>
        <dbReference type="Proteomes" id="UP000024376"/>
    </source>
</evidence>
<dbReference type="PANTHER" id="PTHR40640">
    <property type="entry name" value="ANCHORED GLYCOPROTEIN, PUTATIVE (AFU_ORTHOLOGUE AFUA_8G04860)-RELATED"/>
    <property type="match status" value="1"/>
</dbReference>
<feature type="chain" id="PRO_5001537206" description="GPI anchored protein" evidence="2">
    <location>
        <begin position="17"/>
        <end position="241"/>
    </location>
</feature>
<evidence type="ECO:0000256" key="1">
    <source>
        <dbReference type="SAM" id="MobiDB-lite"/>
    </source>
</evidence>
<dbReference type="Proteomes" id="UP000024376">
    <property type="component" value="Unassembled WGS sequence"/>
</dbReference>
<proteinExistence type="predicted"/>
<dbReference type="EMBL" id="KI911140">
    <property type="protein sequence ID" value="ETS05314.1"/>
    <property type="molecule type" value="Genomic_DNA"/>
</dbReference>
<protein>
    <recommendedName>
        <fullName evidence="5">GPI anchored protein</fullName>
    </recommendedName>
</protein>